<dbReference type="GO" id="GO:0004662">
    <property type="term" value="F:CAAX-protein geranylgeranyltransferase activity"/>
    <property type="evidence" value="ECO:0007669"/>
    <property type="project" value="EnsemblFungi"/>
</dbReference>
<dbReference type="GeneID" id="28939044"/>
<keyword evidence="5" id="KW-0479">Metal-binding</keyword>
<dbReference type="AlphaFoldDB" id="A0A0W4ZVP1"/>
<evidence type="ECO:0000313" key="10">
    <source>
        <dbReference type="Proteomes" id="UP000053447"/>
    </source>
</evidence>
<protein>
    <recommendedName>
        <fullName evidence="8">Prenyltransferase alpha-alpha toroid domain-containing protein</fullName>
    </recommendedName>
</protein>
<dbReference type="RefSeq" id="XP_018231125.1">
    <property type="nucleotide sequence ID" value="XM_018372789.1"/>
</dbReference>
<evidence type="ECO:0000256" key="5">
    <source>
        <dbReference type="ARBA" id="ARBA00022723"/>
    </source>
</evidence>
<name>A0A0W4ZVP1_PNEJ7</name>
<dbReference type="EMBL" id="LFWA01000002">
    <property type="protein sequence ID" value="KTW32433.1"/>
    <property type="molecule type" value="Genomic_DNA"/>
</dbReference>
<dbReference type="InterPro" id="IPR008930">
    <property type="entry name" value="Terpenoid_cyclase/PrenylTrfase"/>
</dbReference>
<dbReference type="Pfam" id="PF00432">
    <property type="entry name" value="Prenyltrans"/>
    <property type="match status" value="1"/>
</dbReference>
<gene>
    <name evidence="9" type="ORF">T551_00523</name>
</gene>
<dbReference type="InterPro" id="IPR045089">
    <property type="entry name" value="PGGT1B-like"/>
</dbReference>
<keyword evidence="4" id="KW-0808">Transferase</keyword>
<evidence type="ECO:0000256" key="2">
    <source>
        <dbReference type="ARBA" id="ARBA00010497"/>
    </source>
</evidence>
<dbReference type="PANTHER" id="PTHR11774">
    <property type="entry name" value="GERANYLGERANYL TRANSFERASE TYPE BETA SUBUNIT"/>
    <property type="match status" value="1"/>
</dbReference>
<comment type="caution">
    <text evidence="9">The sequence shown here is derived from an EMBL/GenBank/DDBJ whole genome shotgun (WGS) entry which is preliminary data.</text>
</comment>
<evidence type="ECO:0000259" key="8">
    <source>
        <dbReference type="Pfam" id="PF00432"/>
    </source>
</evidence>
<evidence type="ECO:0000256" key="4">
    <source>
        <dbReference type="ARBA" id="ARBA00022679"/>
    </source>
</evidence>
<evidence type="ECO:0000256" key="7">
    <source>
        <dbReference type="ARBA" id="ARBA00022833"/>
    </source>
</evidence>
<dbReference type="GO" id="GO:0046872">
    <property type="term" value="F:metal ion binding"/>
    <property type="evidence" value="ECO:0007669"/>
    <property type="project" value="UniProtKB-KW"/>
</dbReference>
<accession>A0A0W4ZVP1</accession>
<reference evidence="10" key="1">
    <citation type="journal article" date="2016" name="Nat. Commun.">
        <title>Genome analysis of three Pneumocystis species reveals adaptation mechanisms to life exclusively in mammalian hosts.</title>
        <authorList>
            <person name="Ma L."/>
            <person name="Chen Z."/>
            <person name="Huang D.W."/>
            <person name="Kutty G."/>
            <person name="Ishihara M."/>
            <person name="Wang H."/>
            <person name="Abouelleil A."/>
            <person name="Bishop L."/>
            <person name="Davey E."/>
            <person name="Deng R."/>
            <person name="Deng X."/>
            <person name="Fan L."/>
            <person name="Fantoni G."/>
            <person name="Fitzgerald M."/>
            <person name="Gogineni E."/>
            <person name="Goldberg J.M."/>
            <person name="Handley G."/>
            <person name="Hu X."/>
            <person name="Huber C."/>
            <person name="Jiao X."/>
            <person name="Jones K."/>
            <person name="Levin J.Z."/>
            <person name="Liu Y."/>
            <person name="Macdonald P."/>
            <person name="Melnikov A."/>
            <person name="Raley C."/>
            <person name="Sassi M."/>
            <person name="Sherman B.T."/>
            <person name="Song X."/>
            <person name="Sykes S."/>
            <person name="Tran B."/>
            <person name="Walsh L."/>
            <person name="Xia Y."/>
            <person name="Yang J."/>
            <person name="Young S."/>
            <person name="Zeng Q."/>
            <person name="Zheng X."/>
            <person name="Stephens R."/>
            <person name="Nusbaum C."/>
            <person name="Birren B.W."/>
            <person name="Azadi P."/>
            <person name="Lempicki R.A."/>
            <person name="Cuomo C.A."/>
            <person name="Kovacs J.A."/>
        </authorList>
    </citation>
    <scope>NUCLEOTIDE SEQUENCE [LARGE SCALE GENOMIC DNA]</scope>
    <source>
        <strain evidence="10">RU7</strain>
    </source>
</reference>
<feature type="domain" description="Prenyltransferase alpha-alpha toroid" evidence="8">
    <location>
        <begin position="3"/>
        <end position="334"/>
    </location>
</feature>
<proteinExistence type="inferred from homology"/>
<organism evidence="9 10">
    <name type="scientific">Pneumocystis jirovecii (strain RU7)</name>
    <name type="common">Human pneumocystis pneumonia agent</name>
    <dbReference type="NCBI Taxonomy" id="1408657"/>
    <lineage>
        <taxon>Eukaryota</taxon>
        <taxon>Fungi</taxon>
        <taxon>Dikarya</taxon>
        <taxon>Ascomycota</taxon>
        <taxon>Taphrinomycotina</taxon>
        <taxon>Pneumocystomycetes</taxon>
        <taxon>Pneumocystaceae</taxon>
        <taxon>Pneumocystis</taxon>
    </lineage>
</organism>
<dbReference type="OrthoDB" id="24893at2759"/>
<keyword evidence="3" id="KW-0637">Prenyltransferase</keyword>
<sequence>MSLNIDKHTKYHLRHLNFLPHHYLFADTSRMSIVFFCVSSLDLLGSLETSTTSAQRKEWIEWVYSFQVSNGFCDCTPDFPSLYHNLAHITSTYFAICILLILKDNMERLNKENIIKYVSRLQNTDGSFWPYIEDHQNIKLFEKADIRFTYCAIAILYILKCKDVDKIIRIDPLLEYIRSCKSYDHGFAENPKNESHGTGYTFCAVTSLNLLKNMLPAINEKISSICSEKTIKWLLKRQLSDTEDFGGFEGRMNKSSDTCYSFWIGGALKCLQNGIEFVSKKHSREFLLKRIHNIGGFEKCKGEYPDVMHSYFGLAALSIFGDEKLQEIHPALGISKKSLQSLKLLNED</sequence>
<dbReference type="Gene3D" id="1.50.10.20">
    <property type="match status" value="1"/>
</dbReference>
<dbReference type="SUPFAM" id="SSF48239">
    <property type="entry name" value="Terpenoid cyclases/Protein prenyltransferases"/>
    <property type="match status" value="1"/>
</dbReference>
<dbReference type="GO" id="GO:0005953">
    <property type="term" value="C:CAAX-protein geranylgeranyltransferase complex"/>
    <property type="evidence" value="ECO:0007669"/>
    <property type="project" value="EnsemblFungi"/>
</dbReference>
<keyword evidence="10" id="KW-1185">Reference proteome</keyword>
<evidence type="ECO:0000256" key="3">
    <source>
        <dbReference type="ARBA" id="ARBA00022602"/>
    </source>
</evidence>
<keyword evidence="6" id="KW-0677">Repeat</keyword>
<evidence type="ECO:0000256" key="1">
    <source>
        <dbReference type="ARBA" id="ARBA00001947"/>
    </source>
</evidence>
<evidence type="ECO:0000313" key="9">
    <source>
        <dbReference type="EMBL" id="KTW32433.1"/>
    </source>
</evidence>
<keyword evidence="7" id="KW-0862">Zinc</keyword>
<comment type="cofactor">
    <cofactor evidence="1">
        <name>Zn(2+)</name>
        <dbReference type="ChEBI" id="CHEBI:29105"/>
    </cofactor>
</comment>
<dbReference type="STRING" id="1408657.A0A0W4ZVP1"/>
<dbReference type="VEuPathDB" id="FungiDB:T551_00523"/>
<evidence type="ECO:0000256" key="6">
    <source>
        <dbReference type="ARBA" id="ARBA00022737"/>
    </source>
</evidence>
<dbReference type="PANTHER" id="PTHR11774:SF4">
    <property type="entry name" value="GERANYLGERANYL TRANSFERASE TYPE-1 SUBUNIT BETA"/>
    <property type="match status" value="1"/>
</dbReference>
<dbReference type="InterPro" id="IPR001330">
    <property type="entry name" value="Prenyltrans"/>
</dbReference>
<dbReference type="Proteomes" id="UP000053447">
    <property type="component" value="Unassembled WGS sequence"/>
</dbReference>
<comment type="similarity">
    <text evidence="2">Belongs to the protein prenyltransferase subunit beta family.</text>
</comment>
<dbReference type="eggNOG" id="KOG0367">
    <property type="taxonomic scope" value="Eukaryota"/>
</dbReference>